<dbReference type="AlphaFoldDB" id="A0A1I1MBH8"/>
<protein>
    <recommendedName>
        <fullName evidence="3">Tetratricopeptide repeat-containing protein</fullName>
    </recommendedName>
</protein>
<name>A0A1I1MBH8_9BACT</name>
<dbReference type="EMBL" id="FOLE01000010">
    <property type="protein sequence ID" value="SFC82535.1"/>
    <property type="molecule type" value="Genomic_DNA"/>
</dbReference>
<dbReference type="STRING" id="927664.SAMN05421780_110109"/>
<accession>A0A1I1MBH8</accession>
<evidence type="ECO:0008006" key="3">
    <source>
        <dbReference type="Google" id="ProtNLM"/>
    </source>
</evidence>
<dbReference type="OrthoDB" id="1114497at2"/>
<evidence type="ECO:0000313" key="2">
    <source>
        <dbReference type="Proteomes" id="UP000199514"/>
    </source>
</evidence>
<gene>
    <name evidence="1" type="ORF">SAMN05421780_110109</name>
</gene>
<reference evidence="1 2" key="1">
    <citation type="submission" date="2016-10" db="EMBL/GenBank/DDBJ databases">
        <authorList>
            <person name="de Groot N.N."/>
        </authorList>
    </citation>
    <scope>NUCLEOTIDE SEQUENCE [LARGE SCALE GENOMIC DNA]</scope>
    <source>
        <strain evidence="1 2">DSM 6793</strain>
    </source>
</reference>
<dbReference type="Proteomes" id="UP000199514">
    <property type="component" value="Unassembled WGS sequence"/>
</dbReference>
<evidence type="ECO:0000313" key="1">
    <source>
        <dbReference type="EMBL" id="SFC82535.1"/>
    </source>
</evidence>
<keyword evidence="2" id="KW-1185">Reference proteome</keyword>
<dbReference type="RefSeq" id="WP_091515183.1">
    <property type="nucleotide sequence ID" value="NZ_FOLE01000010.1"/>
</dbReference>
<proteinExistence type="predicted"/>
<sequence>MCLITKAQTRSYADSLWLAKDYQNAALSFEYQYFTANTDLKRNEALLKKTWCYKALKQFDKAQKTAERMALQTLATDTAQAAIYYELALCAYLAEHYNESLHFVLQGRHFIKDSTLTTNLFPLEILSLNELRRWDEGKAKFEQYATQNGIAASKTDSLYHFIRNPKLRNPDKAHLLSMIFPGAGQWYAGYPNKGITSLAIQTLSLGFGVYSFWHKYYFSGFFTGAGLFNMFYQGGGRYAHYLAQEKNKQLTRRYNDPIKQTIIQTEQRK</sequence>
<organism evidence="1 2">
    <name type="scientific">Flexibacter flexilis DSM 6793</name>
    <dbReference type="NCBI Taxonomy" id="927664"/>
    <lineage>
        <taxon>Bacteria</taxon>
        <taxon>Pseudomonadati</taxon>
        <taxon>Bacteroidota</taxon>
        <taxon>Cytophagia</taxon>
        <taxon>Cytophagales</taxon>
        <taxon>Flexibacteraceae</taxon>
        <taxon>Flexibacter</taxon>
    </lineage>
</organism>